<evidence type="ECO:0000313" key="3">
    <source>
        <dbReference type="Proteomes" id="UP000604825"/>
    </source>
</evidence>
<evidence type="ECO:0000313" key="2">
    <source>
        <dbReference type="EMBL" id="CAD6341834.1"/>
    </source>
</evidence>
<sequence length="61" mass="6861">MDLVKSGAADADTKIDGALRSGTTAKWSKYTMLCLHYCREDQSHVARTVPECRALVREYKI</sequence>
<organism evidence="1 3">
    <name type="scientific">Miscanthus lutarioriparius</name>
    <dbReference type="NCBI Taxonomy" id="422564"/>
    <lineage>
        <taxon>Eukaryota</taxon>
        <taxon>Viridiplantae</taxon>
        <taxon>Streptophyta</taxon>
        <taxon>Embryophyta</taxon>
        <taxon>Tracheophyta</taxon>
        <taxon>Spermatophyta</taxon>
        <taxon>Magnoliopsida</taxon>
        <taxon>Liliopsida</taxon>
        <taxon>Poales</taxon>
        <taxon>Poaceae</taxon>
        <taxon>PACMAD clade</taxon>
        <taxon>Panicoideae</taxon>
        <taxon>Andropogonodae</taxon>
        <taxon>Andropogoneae</taxon>
        <taxon>Saccharinae</taxon>
        <taxon>Miscanthus</taxon>
    </lineage>
</organism>
<evidence type="ECO:0000313" key="1">
    <source>
        <dbReference type="EMBL" id="CAD6256101.1"/>
    </source>
</evidence>
<name>A0A811QCL5_9POAL</name>
<dbReference type="AlphaFoldDB" id="A0A811QCL5"/>
<dbReference type="EMBL" id="CAJGYO010000010">
    <property type="protein sequence ID" value="CAD6256101.1"/>
    <property type="molecule type" value="Genomic_DNA"/>
</dbReference>
<gene>
    <name evidence="1" type="ORF">NCGR_LOCUS39621</name>
    <name evidence="2" type="ORF">NCGR_LOCUS65932</name>
</gene>
<keyword evidence="3" id="KW-1185">Reference proteome</keyword>
<proteinExistence type="predicted"/>
<protein>
    <submittedName>
        <fullName evidence="1">Uncharacterized protein</fullName>
    </submittedName>
</protein>
<comment type="caution">
    <text evidence="1">The sequence shown here is derived from an EMBL/GenBank/DDBJ whole genome shotgun (WGS) entry which is preliminary data.</text>
</comment>
<accession>A0A811QCL5</accession>
<reference evidence="1" key="1">
    <citation type="submission" date="2020-10" db="EMBL/GenBank/DDBJ databases">
        <authorList>
            <person name="Han B."/>
            <person name="Lu T."/>
            <person name="Zhao Q."/>
            <person name="Huang X."/>
            <person name="Zhao Y."/>
        </authorList>
    </citation>
    <scope>NUCLEOTIDE SEQUENCE</scope>
</reference>
<dbReference type="EMBL" id="CAJGYO010000320">
    <property type="protein sequence ID" value="CAD6341834.1"/>
    <property type="molecule type" value="Genomic_DNA"/>
</dbReference>
<dbReference type="Proteomes" id="UP000604825">
    <property type="component" value="Unassembled WGS sequence"/>
</dbReference>